<dbReference type="EMBL" id="CAXLJL010000002">
    <property type="protein sequence ID" value="CAL5129537.1"/>
    <property type="molecule type" value="Genomic_DNA"/>
</dbReference>
<evidence type="ECO:0000256" key="1">
    <source>
        <dbReference type="ARBA" id="ARBA00022723"/>
    </source>
</evidence>
<dbReference type="PANTHER" id="PTHR24379">
    <property type="entry name" value="KRAB AND ZINC FINGER DOMAIN-CONTAINING"/>
    <property type="match status" value="1"/>
</dbReference>
<organism evidence="7 8">
    <name type="scientific">Calicophoron daubneyi</name>
    <name type="common">Rumen fluke</name>
    <name type="synonym">Paramphistomum daubneyi</name>
    <dbReference type="NCBI Taxonomy" id="300641"/>
    <lineage>
        <taxon>Eukaryota</taxon>
        <taxon>Metazoa</taxon>
        <taxon>Spiralia</taxon>
        <taxon>Lophotrochozoa</taxon>
        <taxon>Platyhelminthes</taxon>
        <taxon>Trematoda</taxon>
        <taxon>Digenea</taxon>
        <taxon>Plagiorchiida</taxon>
        <taxon>Pronocephalata</taxon>
        <taxon>Paramphistomoidea</taxon>
        <taxon>Paramphistomidae</taxon>
        <taxon>Calicophoron</taxon>
    </lineage>
</organism>
<keyword evidence="2" id="KW-0677">Repeat</keyword>
<evidence type="ECO:0000256" key="3">
    <source>
        <dbReference type="ARBA" id="ARBA00022771"/>
    </source>
</evidence>
<sequence length="525" mass="59751">MPKGRKSKLSDVNFKVTCEWDDCERDFDDLNSLKEHQLKHFVDLCQSVVSPPSPAPTCGICHLSLDPTDVDGMERHSHYHAWAVYLRERGRQIQKLNNWPSCILDSSGINSVPELPTRFECGWKYCDFTTNDVSVFISHVVVHPEEYSDSRYPLGSELKCLWEDCSYVAPRLKNLTCHLDSHIQRKRIACPTCGLLLVSLYKLENHLKRQQIHLVDENTTDMSSFHSLRCDRCRRIFATEQLLVDHMRRHINTIKCPYCDMTVFSKSVLERHVLFRHTENKPFACEFCDYRCKLSDMLRRHIRLKHQSSDQNAGKHLDSEIASSSELMGIKYSIQDADLDAEPPQKFGRIPGPLAAAGSCPRSSVLVANAHPPGDSFDLVHGNSQPSKFWIHCTRPGCNFQTTKFIGYLVHYGRKHAALPVEGNKYLEADGQSSNIRILRGPVYACHLCSVTKRRGSELSKHLMRDHQLARPSGHVRFTYTMSADGLYRLQLTRLDTIPVASAVLGEDVVSHMLSDTHNPLSLRG</sequence>
<reference evidence="7" key="1">
    <citation type="submission" date="2024-06" db="EMBL/GenBank/DDBJ databases">
        <authorList>
            <person name="Liu X."/>
            <person name="Lenzi L."/>
            <person name="Haldenby T S."/>
            <person name="Uol C."/>
        </authorList>
    </citation>
    <scope>NUCLEOTIDE SEQUENCE</scope>
</reference>
<accession>A0AAV2SWK3</accession>
<evidence type="ECO:0000313" key="8">
    <source>
        <dbReference type="Proteomes" id="UP001497525"/>
    </source>
</evidence>
<dbReference type="PROSITE" id="PS50157">
    <property type="entry name" value="ZINC_FINGER_C2H2_2"/>
    <property type="match status" value="3"/>
</dbReference>
<dbReference type="PANTHER" id="PTHR24379:SF117">
    <property type="entry name" value="ZINC FINGER PROTEIN WECKLE"/>
    <property type="match status" value="1"/>
</dbReference>
<evidence type="ECO:0000256" key="4">
    <source>
        <dbReference type="ARBA" id="ARBA00022833"/>
    </source>
</evidence>
<dbReference type="Gene3D" id="3.30.160.60">
    <property type="entry name" value="Classic Zinc Finger"/>
    <property type="match status" value="3"/>
</dbReference>
<dbReference type="AlphaFoldDB" id="A0AAV2SWK3"/>
<evidence type="ECO:0000259" key="6">
    <source>
        <dbReference type="PROSITE" id="PS50157"/>
    </source>
</evidence>
<dbReference type="Proteomes" id="UP001497525">
    <property type="component" value="Unassembled WGS sequence"/>
</dbReference>
<feature type="domain" description="C2H2-type" evidence="6">
    <location>
        <begin position="444"/>
        <end position="472"/>
    </location>
</feature>
<protein>
    <recommendedName>
        <fullName evidence="6">C2H2-type domain-containing protein</fullName>
    </recommendedName>
</protein>
<proteinExistence type="predicted"/>
<comment type="caution">
    <text evidence="7">The sequence shown here is derived from an EMBL/GenBank/DDBJ whole genome shotgun (WGS) entry which is preliminary data.</text>
</comment>
<dbReference type="PROSITE" id="PS00028">
    <property type="entry name" value="ZINC_FINGER_C2H2_1"/>
    <property type="match status" value="4"/>
</dbReference>
<gene>
    <name evidence="7" type="ORF">CDAUBV1_LOCUS582</name>
</gene>
<feature type="domain" description="C2H2-type" evidence="6">
    <location>
        <begin position="254"/>
        <end position="282"/>
    </location>
</feature>
<keyword evidence="4" id="KW-0862">Zinc</keyword>
<evidence type="ECO:0000313" key="7">
    <source>
        <dbReference type="EMBL" id="CAL5129537.1"/>
    </source>
</evidence>
<evidence type="ECO:0000256" key="5">
    <source>
        <dbReference type="PROSITE-ProRule" id="PRU00042"/>
    </source>
</evidence>
<dbReference type="SMART" id="SM00355">
    <property type="entry name" value="ZnF_C2H2"/>
    <property type="match status" value="9"/>
</dbReference>
<name>A0AAV2SWK3_CALDB</name>
<dbReference type="InterPro" id="IPR036236">
    <property type="entry name" value="Znf_C2H2_sf"/>
</dbReference>
<dbReference type="InterPro" id="IPR013087">
    <property type="entry name" value="Znf_C2H2_type"/>
</dbReference>
<evidence type="ECO:0000256" key="2">
    <source>
        <dbReference type="ARBA" id="ARBA00022737"/>
    </source>
</evidence>
<dbReference type="SUPFAM" id="SSF57667">
    <property type="entry name" value="beta-beta-alpha zinc fingers"/>
    <property type="match status" value="2"/>
</dbReference>
<feature type="domain" description="C2H2-type" evidence="6">
    <location>
        <begin position="228"/>
        <end position="250"/>
    </location>
</feature>
<keyword evidence="1" id="KW-0479">Metal-binding</keyword>
<keyword evidence="3 5" id="KW-0863">Zinc-finger</keyword>
<dbReference type="GO" id="GO:0008270">
    <property type="term" value="F:zinc ion binding"/>
    <property type="evidence" value="ECO:0007669"/>
    <property type="project" value="UniProtKB-KW"/>
</dbReference>